<dbReference type="RefSeq" id="WP_025435506.1">
    <property type="nucleotide sequence ID" value="NZ_CP007452.1"/>
</dbReference>
<dbReference type="InterPro" id="IPR015421">
    <property type="entry name" value="PyrdxlP-dep_Trfase_major"/>
</dbReference>
<dbReference type="EC" id="2.6.1.11" evidence="5"/>
<dbReference type="Proteomes" id="UP000019591">
    <property type="component" value="Chromosome"/>
</dbReference>
<evidence type="ECO:0000256" key="1">
    <source>
        <dbReference type="ARBA" id="ARBA00022576"/>
    </source>
</evidence>
<keyword evidence="2 5" id="KW-0028">Amino-acid biosynthesis</keyword>
<dbReference type="OrthoDB" id="9801052at2"/>
<dbReference type="CDD" id="cd00610">
    <property type="entry name" value="OAT_like"/>
    <property type="match status" value="1"/>
</dbReference>
<comment type="catalytic activity">
    <reaction evidence="5">
        <text>N(2)-acetyl-L-ornithine + 2-oxoglutarate = N-acetyl-L-glutamate 5-semialdehyde + L-glutamate</text>
        <dbReference type="Rhea" id="RHEA:18049"/>
        <dbReference type="ChEBI" id="CHEBI:16810"/>
        <dbReference type="ChEBI" id="CHEBI:29123"/>
        <dbReference type="ChEBI" id="CHEBI:29985"/>
        <dbReference type="ChEBI" id="CHEBI:57805"/>
        <dbReference type="EC" id="2.6.1.11"/>
    </reaction>
</comment>
<feature type="binding site" evidence="5">
    <location>
        <begin position="217"/>
        <end position="220"/>
    </location>
    <ligand>
        <name>pyridoxal 5'-phosphate</name>
        <dbReference type="ChEBI" id="CHEBI:597326"/>
    </ligand>
</feature>
<accession>W8T421</accession>
<gene>
    <name evidence="5 6" type="primary">argD</name>
    <name evidence="6" type="ORF">EAL2_c12140</name>
</gene>
<reference evidence="6 7" key="1">
    <citation type="journal article" date="2014" name="Genome Announc.">
        <title>Complete Genome Sequence of Amino Acid-Utilizing Eubacterium acidaminophilum al-2 (DSM 3953).</title>
        <authorList>
            <person name="Poehlein A."/>
            <person name="Andreesen J.R."/>
            <person name="Daniel R."/>
        </authorList>
    </citation>
    <scope>NUCLEOTIDE SEQUENCE [LARGE SCALE GENOMIC DNA]</scope>
    <source>
        <strain evidence="6 7">DSM 3953</strain>
    </source>
</reference>
<dbReference type="PIRSF" id="PIRSF000521">
    <property type="entry name" value="Transaminase_4ab_Lys_Orn"/>
    <property type="match status" value="1"/>
</dbReference>
<dbReference type="InterPro" id="IPR015424">
    <property type="entry name" value="PyrdxlP-dep_Trfase"/>
</dbReference>
<dbReference type="GO" id="GO:0006526">
    <property type="term" value="P:L-arginine biosynthetic process"/>
    <property type="evidence" value="ECO:0007669"/>
    <property type="project" value="UniProtKB-UniRule"/>
</dbReference>
<feature type="binding site" evidence="5">
    <location>
        <position position="275"/>
    </location>
    <ligand>
        <name>pyridoxal 5'-phosphate</name>
        <dbReference type="ChEBI" id="CHEBI:597326"/>
    </ligand>
</feature>
<dbReference type="SUPFAM" id="SSF53383">
    <property type="entry name" value="PLP-dependent transferases"/>
    <property type="match status" value="1"/>
</dbReference>
<comment type="similarity">
    <text evidence="5">Belongs to the class-III pyridoxal-phosphate-dependent aminotransferase family. ArgD subfamily.</text>
</comment>
<comment type="caution">
    <text evidence="5">Lacks conserved residue(s) required for the propagation of feature annotation.</text>
</comment>
<dbReference type="Pfam" id="PF00202">
    <property type="entry name" value="Aminotran_3"/>
    <property type="match status" value="1"/>
</dbReference>
<dbReference type="PROSITE" id="PS00600">
    <property type="entry name" value="AA_TRANSFER_CLASS_3"/>
    <property type="match status" value="1"/>
</dbReference>
<dbReference type="GO" id="GO:0042802">
    <property type="term" value="F:identical protein binding"/>
    <property type="evidence" value="ECO:0007669"/>
    <property type="project" value="TreeGrafter"/>
</dbReference>
<dbReference type="InterPro" id="IPR049704">
    <property type="entry name" value="Aminotrans_3_PPA_site"/>
</dbReference>
<evidence type="ECO:0000313" key="7">
    <source>
        <dbReference type="Proteomes" id="UP000019591"/>
    </source>
</evidence>
<keyword evidence="1 5" id="KW-0032">Aminotransferase</keyword>
<dbReference type="InterPro" id="IPR005814">
    <property type="entry name" value="Aminotrans_3"/>
</dbReference>
<dbReference type="AlphaFoldDB" id="W8T421"/>
<comment type="miscellaneous">
    <text evidence="5">May also have succinyldiaminopimelate aminotransferase activity, thus carrying out the corresponding step in lysine biosynthesis.</text>
</comment>
<feature type="binding site" evidence="5">
    <location>
        <begin position="97"/>
        <end position="98"/>
    </location>
    <ligand>
        <name>pyridoxal 5'-phosphate</name>
        <dbReference type="ChEBI" id="CHEBI:597326"/>
    </ligand>
</feature>
<dbReference type="InterPro" id="IPR015422">
    <property type="entry name" value="PyrdxlP-dep_Trfase_small"/>
</dbReference>
<comment type="subunit">
    <text evidence="5">Homodimer.</text>
</comment>
<dbReference type="GO" id="GO:0005737">
    <property type="term" value="C:cytoplasm"/>
    <property type="evidence" value="ECO:0007669"/>
    <property type="project" value="UniProtKB-SubCell"/>
</dbReference>
<dbReference type="GO" id="GO:0003992">
    <property type="term" value="F:N2-acetyl-L-ornithine:2-oxoglutarate 5-aminotransferase activity"/>
    <property type="evidence" value="ECO:0007669"/>
    <property type="project" value="UniProtKB-UniRule"/>
</dbReference>
<feature type="binding site" evidence="5">
    <location>
        <position position="130"/>
    </location>
    <ligand>
        <name>pyridoxal 5'-phosphate</name>
        <dbReference type="ChEBI" id="CHEBI:597326"/>
    </ligand>
</feature>
<dbReference type="PANTHER" id="PTHR11986:SF79">
    <property type="entry name" value="ACETYLORNITHINE AMINOTRANSFERASE, MITOCHONDRIAL"/>
    <property type="match status" value="1"/>
</dbReference>
<dbReference type="NCBIfam" id="TIGR00707">
    <property type="entry name" value="argD"/>
    <property type="match status" value="1"/>
</dbReference>
<protein>
    <recommendedName>
        <fullName evidence="5">Acetylornithine aminotransferase</fullName>
        <shortName evidence="5">ACOAT</shortName>
        <ecNumber evidence="5">2.6.1.11</ecNumber>
    </recommendedName>
</protein>
<feature type="binding site" evidence="5">
    <location>
        <position position="133"/>
    </location>
    <ligand>
        <name>N(2)-acetyl-L-ornithine</name>
        <dbReference type="ChEBI" id="CHEBI:57805"/>
    </ligand>
</feature>
<dbReference type="Gene3D" id="3.40.640.10">
    <property type="entry name" value="Type I PLP-dependent aspartate aminotransferase-like (Major domain)"/>
    <property type="match status" value="1"/>
</dbReference>
<dbReference type="InterPro" id="IPR050103">
    <property type="entry name" value="Class-III_PLP-dep_AT"/>
</dbReference>
<feature type="modified residue" description="N6-(pyridoxal phosphate)lysine" evidence="5">
    <location>
        <position position="246"/>
    </location>
</feature>
<evidence type="ECO:0000313" key="6">
    <source>
        <dbReference type="EMBL" id="AHM56509.1"/>
    </source>
</evidence>
<dbReference type="HAMAP" id="MF_01107">
    <property type="entry name" value="ArgD_aminotrans_3"/>
    <property type="match status" value="1"/>
</dbReference>
<evidence type="ECO:0000256" key="5">
    <source>
        <dbReference type="HAMAP-Rule" id="MF_01107"/>
    </source>
</evidence>
<evidence type="ECO:0000256" key="2">
    <source>
        <dbReference type="ARBA" id="ARBA00022605"/>
    </source>
</evidence>
<dbReference type="PANTHER" id="PTHR11986">
    <property type="entry name" value="AMINOTRANSFERASE CLASS III"/>
    <property type="match status" value="1"/>
</dbReference>
<dbReference type="eggNOG" id="COG4992">
    <property type="taxonomic scope" value="Bacteria"/>
</dbReference>
<keyword evidence="4 5" id="KW-0663">Pyridoxal phosphate</keyword>
<dbReference type="HOGENOM" id="CLU_016922_10_1_9"/>
<dbReference type="Gene3D" id="3.90.1150.10">
    <property type="entry name" value="Aspartate Aminotransferase, domain 1"/>
    <property type="match status" value="1"/>
</dbReference>
<dbReference type="NCBIfam" id="NF002325">
    <property type="entry name" value="PRK01278.1"/>
    <property type="match status" value="1"/>
</dbReference>
<name>W8T421_PEPAC</name>
<dbReference type="STRING" id="1286171.EAL2_c12140"/>
<dbReference type="EMBL" id="CP007452">
    <property type="protein sequence ID" value="AHM56509.1"/>
    <property type="molecule type" value="Genomic_DNA"/>
</dbReference>
<keyword evidence="7" id="KW-1185">Reference proteome</keyword>
<evidence type="ECO:0000256" key="4">
    <source>
        <dbReference type="ARBA" id="ARBA00022898"/>
    </source>
</evidence>
<sequence length="393" mass="42368">MGKTKFMSTYCRFDLTFETGKGAKLYDSNGKEYIDFVQGVAVNCLGHSHPALVEAIKTQSEKLIHISNLYWSQNQMDLAKRLCELSDHDQVFFSNSGAEAVETALKLAKKYGRISGGESKHKILYMSDSFHGRTIGALSVTGSSDNKYQKDFMPLMPGTLSVNFNDIEDLRAKFDKDVCAVIVEPVQGEGGLVPANAEFLSAIRSLCDENDAVLIFDEVQCGMGRMGTIFAYQSFGVIPDVICMAKGLGGGFPIGATLAVKKVGDAFSYGDHGCTFGGNPLACAVALAVLKELSEGKVAEIVNEKSAYLYGKLQELAKKHSAIVELRGKGLLAGMQLSCDTSQFVNGAIDNGLLLAKAGGNVIRLMPPLNVENKDIDDAIEIIGKVLSEMENE</sequence>
<comment type="subcellular location">
    <subcellularLocation>
        <location evidence="5">Cytoplasm</location>
    </subcellularLocation>
</comment>
<keyword evidence="3 5" id="KW-0808">Transferase</keyword>
<dbReference type="PATRIC" id="fig|1286171.3.peg.1163"/>
<organism evidence="6 7">
    <name type="scientific">Peptoclostridium acidaminophilum DSM 3953</name>
    <dbReference type="NCBI Taxonomy" id="1286171"/>
    <lineage>
        <taxon>Bacteria</taxon>
        <taxon>Bacillati</taxon>
        <taxon>Bacillota</taxon>
        <taxon>Clostridia</taxon>
        <taxon>Peptostreptococcales</taxon>
        <taxon>Peptoclostridiaceae</taxon>
        <taxon>Peptoclostridium</taxon>
    </lineage>
</organism>
<comment type="cofactor">
    <cofactor evidence="5">
        <name>pyridoxal 5'-phosphate</name>
        <dbReference type="ChEBI" id="CHEBI:597326"/>
    </cofactor>
    <text evidence="5">Binds 1 pyridoxal phosphate per subunit.</text>
</comment>
<dbReference type="GO" id="GO:0030170">
    <property type="term" value="F:pyridoxal phosphate binding"/>
    <property type="evidence" value="ECO:0007669"/>
    <property type="project" value="InterPro"/>
</dbReference>
<dbReference type="UniPathway" id="UPA00068">
    <property type="reaction ID" value="UER00109"/>
</dbReference>
<keyword evidence="5" id="KW-0055">Arginine biosynthesis</keyword>
<dbReference type="FunFam" id="3.40.640.10:FF:000004">
    <property type="entry name" value="Acetylornithine aminotransferase"/>
    <property type="match status" value="1"/>
</dbReference>
<proteinExistence type="inferred from homology"/>
<dbReference type="KEGG" id="eac:EAL2_c12140"/>
<evidence type="ECO:0000256" key="3">
    <source>
        <dbReference type="ARBA" id="ARBA00022679"/>
    </source>
</evidence>
<dbReference type="InterPro" id="IPR004636">
    <property type="entry name" value="AcOrn/SuccOrn_fam"/>
</dbReference>
<comment type="pathway">
    <text evidence="5">Amino-acid biosynthesis; L-arginine biosynthesis; N(2)-acetyl-L-ornithine from L-glutamate: step 4/4.</text>
</comment>
<keyword evidence="5" id="KW-0963">Cytoplasm</keyword>